<accession>A0A8S9XH87</accession>
<dbReference type="EMBL" id="WIXP02000007">
    <property type="protein sequence ID" value="KAF6208372.1"/>
    <property type="molecule type" value="Genomic_DNA"/>
</dbReference>
<dbReference type="AlphaFoldDB" id="A0A8S9XH87"/>
<evidence type="ECO:0008006" key="4">
    <source>
        <dbReference type="Google" id="ProtNLM"/>
    </source>
</evidence>
<feature type="region of interest" description="Disordered" evidence="1">
    <location>
        <begin position="1"/>
        <end position="23"/>
    </location>
</feature>
<dbReference type="OrthoDB" id="6624204at2759"/>
<name>A0A8S9XH87_APOLU</name>
<sequence length="147" mass="16169">MMLAATRTLQSTSSTRQGQPSVDESALRVMISAPLDTPPFTGWTMQQLKDGLKSFGRKKAPGEDAIDFAMLKEAPESYLASLLHLFNHALAEGVFPEKCKVARIKAILKSPERDPSLVSSLRPISLLPCEGKLLERLILNAIEPPLW</sequence>
<comment type="caution">
    <text evidence="2">The sequence shown here is derived from an EMBL/GenBank/DDBJ whole genome shotgun (WGS) entry which is preliminary data.</text>
</comment>
<proteinExistence type="predicted"/>
<dbReference type="PANTHER" id="PTHR36688:SF1">
    <property type="entry name" value="ENDONUCLEASE_EXONUCLEASE_PHOSPHATASE DOMAIN-CONTAINING PROTEIN"/>
    <property type="match status" value="1"/>
</dbReference>
<reference evidence="2" key="1">
    <citation type="journal article" date="2021" name="Mol. Ecol. Resour.">
        <title>Apolygus lucorum genome provides insights into omnivorousness and mesophyll feeding.</title>
        <authorList>
            <person name="Liu Y."/>
            <person name="Liu H."/>
            <person name="Wang H."/>
            <person name="Huang T."/>
            <person name="Liu B."/>
            <person name="Yang B."/>
            <person name="Yin L."/>
            <person name="Li B."/>
            <person name="Zhang Y."/>
            <person name="Zhang S."/>
            <person name="Jiang F."/>
            <person name="Zhang X."/>
            <person name="Ren Y."/>
            <person name="Wang B."/>
            <person name="Wang S."/>
            <person name="Lu Y."/>
            <person name="Wu K."/>
            <person name="Fan W."/>
            <person name="Wang G."/>
        </authorList>
    </citation>
    <scope>NUCLEOTIDE SEQUENCE</scope>
    <source>
        <strain evidence="2">12Hb</strain>
    </source>
</reference>
<dbReference type="PANTHER" id="PTHR36688">
    <property type="entry name" value="ENDO/EXONUCLEASE/PHOSPHATASE DOMAIN-CONTAINING PROTEIN"/>
    <property type="match status" value="1"/>
</dbReference>
<evidence type="ECO:0000313" key="3">
    <source>
        <dbReference type="Proteomes" id="UP000466442"/>
    </source>
</evidence>
<feature type="compositionally biased region" description="Low complexity" evidence="1">
    <location>
        <begin position="1"/>
        <end position="17"/>
    </location>
</feature>
<organism evidence="2 3">
    <name type="scientific">Apolygus lucorum</name>
    <name type="common">Small green plant bug</name>
    <name type="synonym">Lygocoris lucorum</name>
    <dbReference type="NCBI Taxonomy" id="248454"/>
    <lineage>
        <taxon>Eukaryota</taxon>
        <taxon>Metazoa</taxon>
        <taxon>Ecdysozoa</taxon>
        <taxon>Arthropoda</taxon>
        <taxon>Hexapoda</taxon>
        <taxon>Insecta</taxon>
        <taxon>Pterygota</taxon>
        <taxon>Neoptera</taxon>
        <taxon>Paraneoptera</taxon>
        <taxon>Hemiptera</taxon>
        <taxon>Heteroptera</taxon>
        <taxon>Panheteroptera</taxon>
        <taxon>Cimicomorpha</taxon>
        <taxon>Miridae</taxon>
        <taxon>Mirini</taxon>
        <taxon>Apolygus</taxon>
    </lineage>
</organism>
<gene>
    <name evidence="2" type="ORF">GE061_016826</name>
</gene>
<protein>
    <recommendedName>
        <fullName evidence="4">Reverse transcriptase domain-containing protein</fullName>
    </recommendedName>
</protein>
<keyword evidence="3" id="KW-1185">Reference proteome</keyword>
<dbReference type="InterPro" id="IPR052560">
    <property type="entry name" value="RdDP_mobile_element"/>
</dbReference>
<dbReference type="Proteomes" id="UP000466442">
    <property type="component" value="Unassembled WGS sequence"/>
</dbReference>
<evidence type="ECO:0000313" key="2">
    <source>
        <dbReference type="EMBL" id="KAF6208372.1"/>
    </source>
</evidence>
<evidence type="ECO:0000256" key="1">
    <source>
        <dbReference type="SAM" id="MobiDB-lite"/>
    </source>
</evidence>